<protein>
    <submittedName>
        <fullName evidence="2">GPN-loop GTPase 1</fullName>
    </submittedName>
</protein>
<gene>
    <name evidence="2" type="ORF">D623_10006371</name>
</gene>
<feature type="region of interest" description="Disordered" evidence="1">
    <location>
        <begin position="49"/>
        <end position="101"/>
    </location>
</feature>
<organism evidence="2 3">
    <name type="scientific">Myotis brandtii</name>
    <name type="common">Brandt's bat</name>
    <dbReference type="NCBI Taxonomy" id="109478"/>
    <lineage>
        <taxon>Eukaryota</taxon>
        <taxon>Metazoa</taxon>
        <taxon>Chordata</taxon>
        <taxon>Craniata</taxon>
        <taxon>Vertebrata</taxon>
        <taxon>Euteleostomi</taxon>
        <taxon>Mammalia</taxon>
        <taxon>Eutheria</taxon>
        <taxon>Laurasiatheria</taxon>
        <taxon>Chiroptera</taxon>
        <taxon>Yangochiroptera</taxon>
        <taxon>Vespertilionidae</taxon>
        <taxon>Myotis</taxon>
    </lineage>
</organism>
<evidence type="ECO:0000313" key="2">
    <source>
        <dbReference type="EMBL" id="EPQ01956.1"/>
    </source>
</evidence>
<dbReference type="Proteomes" id="UP000052978">
    <property type="component" value="Unassembled WGS sequence"/>
</dbReference>
<proteinExistence type="predicted"/>
<dbReference type="EMBL" id="KE161130">
    <property type="protein sequence ID" value="EPQ01956.1"/>
    <property type="molecule type" value="Genomic_DNA"/>
</dbReference>
<dbReference type="AlphaFoldDB" id="S7ME59"/>
<keyword evidence="3" id="KW-1185">Reference proteome</keyword>
<evidence type="ECO:0000256" key="1">
    <source>
        <dbReference type="SAM" id="MobiDB-lite"/>
    </source>
</evidence>
<evidence type="ECO:0000313" key="3">
    <source>
        <dbReference type="Proteomes" id="UP000052978"/>
    </source>
</evidence>
<reference evidence="2 3" key="1">
    <citation type="journal article" date="2013" name="Nat. Commun.">
        <title>Genome analysis reveals insights into physiology and longevity of the Brandt's bat Myotis brandtii.</title>
        <authorList>
            <person name="Seim I."/>
            <person name="Fang X."/>
            <person name="Xiong Z."/>
            <person name="Lobanov A.V."/>
            <person name="Huang Z."/>
            <person name="Ma S."/>
            <person name="Feng Y."/>
            <person name="Turanov A.A."/>
            <person name="Zhu Y."/>
            <person name="Lenz T.L."/>
            <person name="Gerashchenko M.V."/>
            <person name="Fan D."/>
            <person name="Hee Yim S."/>
            <person name="Yao X."/>
            <person name="Jordan D."/>
            <person name="Xiong Y."/>
            <person name="Ma Y."/>
            <person name="Lyapunov A.N."/>
            <person name="Chen G."/>
            <person name="Kulakova O.I."/>
            <person name="Sun Y."/>
            <person name="Lee S.G."/>
            <person name="Bronson R.T."/>
            <person name="Moskalev A.A."/>
            <person name="Sunyaev S.R."/>
            <person name="Zhang G."/>
            <person name="Krogh A."/>
            <person name="Wang J."/>
            <person name="Gladyshev V.N."/>
        </authorList>
    </citation>
    <scope>NUCLEOTIDE SEQUENCE [LARGE SCALE GENOMIC DNA]</scope>
</reference>
<sequence>MEDGLRPSPVPTVPFKVHEFVHWAPSLDELFMQVTSAVEEYEREYRSEYEHPKKSLACAQSQQQKEQLERLQEDMGSVALDTGTMTDGLSPVSDPSQEKVG</sequence>
<accession>S7ME59</accession>
<name>S7ME59_MYOBR</name>